<evidence type="ECO:0008006" key="5">
    <source>
        <dbReference type="Google" id="ProtNLM"/>
    </source>
</evidence>
<dbReference type="PANTHER" id="PTHR31516">
    <property type="entry name" value="STABILIZER OF AXONEMAL MICROTUBULES 2"/>
    <property type="match status" value="1"/>
</dbReference>
<comment type="similarity">
    <text evidence="1">Belongs to the FAM154 family.</text>
</comment>
<accession>W4IIZ5</accession>
<dbReference type="OrthoDB" id="365640at2759"/>
<gene>
    <name evidence="3" type="ORF">PFNF135_02504</name>
</gene>
<protein>
    <recommendedName>
        <fullName evidence="5">Subpellicular microtubule protein 1</fullName>
    </recommendedName>
</protein>
<dbReference type="AlphaFoldDB" id="W4IIZ5"/>
<evidence type="ECO:0000313" key="3">
    <source>
        <dbReference type="EMBL" id="ETW43029.1"/>
    </source>
</evidence>
<dbReference type="InterPro" id="IPR033336">
    <property type="entry name" value="SAXO1/2"/>
</dbReference>
<reference evidence="3 4" key="1">
    <citation type="submission" date="2013-02" db="EMBL/GenBank/DDBJ databases">
        <title>The Genome Annotation of Plasmodium falciparum NF135/5.C10.</title>
        <authorList>
            <consortium name="The Broad Institute Genome Sequencing Platform"/>
            <consortium name="The Broad Institute Genome Sequencing Center for Infectious Disease"/>
            <person name="Neafsey D."/>
            <person name="Hoffman S."/>
            <person name="Volkman S."/>
            <person name="Rosenthal P."/>
            <person name="Walker B."/>
            <person name="Young S.K."/>
            <person name="Zeng Q."/>
            <person name="Gargeya S."/>
            <person name="Fitzgerald M."/>
            <person name="Haas B."/>
            <person name="Abouelleil A."/>
            <person name="Allen A.W."/>
            <person name="Alvarado L."/>
            <person name="Arachchi H.M."/>
            <person name="Berlin A.M."/>
            <person name="Chapman S.B."/>
            <person name="Gainer-Dewar J."/>
            <person name="Goldberg J."/>
            <person name="Griggs A."/>
            <person name="Gujja S."/>
            <person name="Hansen M."/>
            <person name="Howarth C."/>
            <person name="Imamovic A."/>
            <person name="Ireland A."/>
            <person name="Larimer J."/>
            <person name="McCowan C."/>
            <person name="Murphy C."/>
            <person name="Pearson M."/>
            <person name="Poon T.W."/>
            <person name="Priest M."/>
            <person name="Roberts A."/>
            <person name="Saif S."/>
            <person name="Shea T."/>
            <person name="Sisk P."/>
            <person name="Sykes S."/>
            <person name="Wortman J."/>
            <person name="Nusbaum C."/>
            <person name="Birren B."/>
        </authorList>
    </citation>
    <scope>NUCLEOTIDE SEQUENCE [LARGE SCALE GENOMIC DNA]</scope>
    <source>
        <strain evidence="3 4">NF135/5.C10</strain>
    </source>
</reference>
<dbReference type="GO" id="GO:0008017">
    <property type="term" value="F:microtubule binding"/>
    <property type="evidence" value="ECO:0007669"/>
    <property type="project" value="InterPro"/>
</dbReference>
<feature type="region of interest" description="Disordered" evidence="2">
    <location>
        <begin position="203"/>
        <end position="240"/>
    </location>
</feature>
<name>W4IIZ5_PLAFA</name>
<evidence type="ECO:0000313" key="4">
    <source>
        <dbReference type="Proteomes" id="UP000019114"/>
    </source>
</evidence>
<dbReference type="GO" id="GO:0005856">
    <property type="term" value="C:cytoskeleton"/>
    <property type="evidence" value="ECO:0007669"/>
    <property type="project" value="TreeGrafter"/>
</dbReference>
<sequence length="296" mass="34714">MEVITEKPKVQFNFYDEQNNSYNNSTDYPEFSKDSNIDYQPYVYTNRKFPLDKNSELRRKESPSRKPGLCVDEICTCGFHRCPRIIKSIPFEGESNYRSEFGPKALPELPPQIYMKPPKPLPFEGQTNYRSEFGPKPLELPPQIYMKPPKQLPFEGESNYRSDYGPKPLPELPPRIEMKLPKSLPFEGESNYRSEFGPKPLPELPPKIYMQPPKPLPFEGESNYRSEFGPKPLPELPPRHETKLVKQLPFEGESSYRTEYIRKVLPVCPVELLPKYPTPTYPSQHVFWDRETKKWY</sequence>
<organism evidence="3 4">
    <name type="scientific">Plasmodium falciparum NF135/5.C10</name>
    <dbReference type="NCBI Taxonomy" id="1036726"/>
    <lineage>
        <taxon>Eukaryota</taxon>
        <taxon>Sar</taxon>
        <taxon>Alveolata</taxon>
        <taxon>Apicomplexa</taxon>
        <taxon>Aconoidasida</taxon>
        <taxon>Haemosporida</taxon>
        <taxon>Plasmodiidae</taxon>
        <taxon>Plasmodium</taxon>
        <taxon>Plasmodium (Laverania)</taxon>
    </lineage>
</organism>
<dbReference type="PANTHER" id="PTHR31516:SF17">
    <property type="entry name" value="STABILIZER OF AXONEMAL MICROTUBULES 2"/>
    <property type="match status" value="1"/>
</dbReference>
<evidence type="ECO:0000256" key="1">
    <source>
        <dbReference type="ARBA" id="ARBA00008738"/>
    </source>
</evidence>
<proteinExistence type="inferred from homology"/>
<dbReference type="Proteomes" id="UP000019114">
    <property type="component" value="Unassembled WGS sequence"/>
</dbReference>
<evidence type="ECO:0000256" key="2">
    <source>
        <dbReference type="SAM" id="MobiDB-lite"/>
    </source>
</evidence>
<reference evidence="3 4" key="2">
    <citation type="submission" date="2013-02" db="EMBL/GenBank/DDBJ databases">
        <title>The Genome Sequence of Plasmodium falciparum NF135/5.C10.</title>
        <authorList>
            <consortium name="The Broad Institute Genome Sequencing Platform"/>
            <consortium name="The Broad Institute Genome Sequencing Center for Infectious Disease"/>
            <person name="Neafsey D."/>
            <person name="Cheeseman I."/>
            <person name="Volkman S."/>
            <person name="Adams J."/>
            <person name="Walker B."/>
            <person name="Young S.K."/>
            <person name="Zeng Q."/>
            <person name="Gargeya S."/>
            <person name="Fitzgerald M."/>
            <person name="Haas B."/>
            <person name="Abouelleil A."/>
            <person name="Alvarado L."/>
            <person name="Arachchi H.M."/>
            <person name="Berlin A.M."/>
            <person name="Chapman S.B."/>
            <person name="Dewar J."/>
            <person name="Goldberg J."/>
            <person name="Griggs A."/>
            <person name="Gujja S."/>
            <person name="Hansen M."/>
            <person name="Howarth C."/>
            <person name="Imamovic A."/>
            <person name="Larimer J."/>
            <person name="McCowan C."/>
            <person name="Murphy C."/>
            <person name="Neiman D."/>
            <person name="Pearson M."/>
            <person name="Priest M."/>
            <person name="Roberts A."/>
            <person name="Saif S."/>
            <person name="Shea T."/>
            <person name="Sisk P."/>
            <person name="Sykes S."/>
            <person name="Wortman J."/>
            <person name="Nusbaum C."/>
            <person name="Birren B."/>
        </authorList>
    </citation>
    <scope>NUCLEOTIDE SEQUENCE [LARGE SCALE GENOMIC DNA]</scope>
    <source>
        <strain evidence="3 4">NF135/5.C10</strain>
    </source>
</reference>
<dbReference type="EMBL" id="KI926045">
    <property type="protein sequence ID" value="ETW43029.1"/>
    <property type="molecule type" value="Genomic_DNA"/>
</dbReference>